<dbReference type="Proteomes" id="UP000076078">
    <property type="component" value="Unassembled WGS sequence"/>
</dbReference>
<accession>A0A151ZF87</accession>
<dbReference type="EMBL" id="LODT01000029">
    <property type="protein sequence ID" value="KYQ92530.1"/>
    <property type="molecule type" value="Genomic_DNA"/>
</dbReference>
<protein>
    <submittedName>
        <fullName evidence="1">Uncharacterized protein</fullName>
    </submittedName>
</protein>
<dbReference type="SUPFAM" id="SSF52047">
    <property type="entry name" value="RNI-like"/>
    <property type="match status" value="1"/>
</dbReference>
<gene>
    <name evidence="1" type="ORF">DLAC_06522</name>
</gene>
<dbReference type="AlphaFoldDB" id="A0A151ZF87"/>
<evidence type="ECO:0000313" key="2">
    <source>
        <dbReference type="Proteomes" id="UP000076078"/>
    </source>
</evidence>
<evidence type="ECO:0000313" key="1">
    <source>
        <dbReference type="EMBL" id="KYQ92530.1"/>
    </source>
</evidence>
<dbReference type="Gene3D" id="3.80.10.10">
    <property type="entry name" value="Ribonuclease Inhibitor"/>
    <property type="match status" value="1"/>
</dbReference>
<sequence length="322" mass="36988">MNRNLTVLLLENVKIHSYQLIYWIESSLLNLKKLKLNSVSLLQDKPFDLVLDFIAKTKFINLESLFIGTNVHNPIHFKSICTLLNHIRVFDVAIECENISYDSVDQVLSSQITNSYIISLDIIQSNFHPNVKALENFNFMSIWKDKSQLKSLNCTYFEKDIKSLDGMVKLNSLTFKIPYLFRKNQIILFENILKKTKITSLNMQIYLCGRAYNSQILLQNHTLTHLTIRLATLSNCLTILGCQHPTLKSLRLCIYVNTDPIVSPIVPAIQNNHTITHLNLGTSLPKTDFNPFSSLIDILKVNRTLVSLKLPQNDLLKIPQKF</sequence>
<dbReference type="InterPro" id="IPR032675">
    <property type="entry name" value="LRR_dom_sf"/>
</dbReference>
<reference evidence="1 2" key="1">
    <citation type="submission" date="2015-12" db="EMBL/GenBank/DDBJ databases">
        <title>Dictyostelia acquired genes for synthesis and detection of signals that induce cell-type specialization by lateral gene transfer from prokaryotes.</title>
        <authorList>
            <person name="Gloeckner G."/>
            <person name="Schaap P."/>
        </authorList>
    </citation>
    <scope>NUCLEOTIDE SEQUENCE [LARGE SCALE GENOMIC DNA]</scope>
    <source>
        <strain evidence="1 2">TK</strain>
    </source>
</reference>
<name>A0A151ZF87_TIELA</name>
<keyword evidence="2" id="KW-1185">Reference proteome</keyword>
<proteinExistence type="predicted"/>
<dbReference type="InParanoid" id="A0A151ZF87"/>
<comment type="caution">
    <text evidence="1">The sequence shown here is derived from an EMBL/GenBank/DDBJ whole genome shotgun (WGS) entry which is preliminary data.</text>
</comment>
<organism evidence="1 2">
    <name type="scientific">Tieghemostelium lacteum</name>
    <name type="common">Slime mold</name>
    <name type="synonym">Dictyostelium lacteum</name>
    <dbReference type="NCBI Taxonomy" id="361077"/>
    <lineage>
        <taxon>Eukaryota</taxon>
        <taxon>Amoebozoa</taxon>
        <taxon>Evosea</taxon>
        <taxon>Eumycetozoa</taxon>
        <taxon>Dictyostelia</taxon>
        <taxon>Dictyosteliales</taxon>
        <taxon>Raperosteliaceae</taxon>
        <taxon>Tieghemostelium</taxon>
    </lineage>
</organism>